<evidence type="ECO:0000313" key="1">
    <source>
        <dbReference type="EMBL" id="BDQ38717.1"/>
    </source>
</evidence>
<dbReference type="Proteomes" id="UP001317742">
    <property type="component" value="Chromosome"/>
</dbReference>
<protein>
    <recommendedName>
        <fullName evidence="3">FeoB-associated Cys-rich membrane protein</fullName>
    </recommendedName>
</protein>
<proteinExistence type="predicted"/>
<keyword evidence="2" id="KW-1185">Reference proteome</keyword>
<gene>
    <name evidence="1" type="ORF">SYK_30770</name>
</gene>
<organism evidence="1 2">
    <name type="scientific">Pseudodesulfovibrio nedwellii</name>
    <dbReference type="NCBI Taxonomy" id="2973072"/>
    <lineage>
        <taxon>Bacteria</taxon>
        <taxon>Pseudomonadati</taxon>
        <taxon>Thermodesulfobacteriota</taxon>
        <taxon>Desulfovibrionia</taxon>
        <taxon>Desulfovibrionales</taxon>
        <taxon>Desulfovibrionaceae</taxon>
    </lineage>
</organism>
<dbReference type="EMBL" id="AP026709">
    <property type="protein sequence ID" value="BDQ38717.1"/>
    <property type="molecule type" value="Genomic_DNA"/>
</dbReference>
<evidence type="ECO:0008006" key="3">
    <source>
        <dbReference type="Google" id="ProtNLM"/>
    </source>
</evidence>
<accession>A0ABM8B4E9</accession>
<evidence type="ECO:0000313" key="2">
    <source>
        <dbReference type="Proteomes" id="UP001317742"/>
    </source>
</evidence>
<name>A0ABM8B4E9_9BACT</name>
<reference evidence="1 2" key="1">
    <citation type="submission" date="2022-08" db="EMBL/GenBank/DDBJ databases">
        <title>Genome Sequence of the sulphate-reducing bacterium, Pseudodesulfovibrio sp. SYK.</title>
        <authorList>
            <person name="Kondo R."/>
            <person name="Kataoka T."/>
        </authorList>
    </citation>
    <scope>NUCLEOTIDE SEQUENCE [LARGE SCALE GENOMIC DNA]</scope>
    <source>
        <strain evidence="1 2">SYK</strain>
    </source>
</reference>
<sequence length="60" mass="6190">MDTIFAIVIIVVAVAYLLKRRFAGRNSGKGSSTCGCSGCDCTSCGGRGAGEDSQSSLKRK</sequence>